<dbReference type="EMBL" id="BAABIS010000001">
    <property type="protein sequence ID" value="GAA4876488.1"/>
    <property type="molecule type" value="Genomic_DNA"/>
</dbReference>
<reference evidence="4" key="1">
    <citation type="journal article" date="2019" name="Int. J. Syst. Evol. Microbiol.">
        <title>The Global Catalogue of Microorganisms (GCM) 10K type strain sequencing project: providing services to taxonomists for standard genome sequencing and annotation.</title>
        <authorList>
            <consortium name="The Broad Institute Genomics Platform"/>
            <consortium name="The Broad Institute Genome Sequencing Center for Infectious Disease"/>
            <person name="Wu L."/>
            <person name="Ma J."/>
        </authorList>
    </citation>
    <scope>NUCLEOTIDE SEQUENCE [LARGE SCALE GENOMIC DNA]</scope>
    <source>
        <strain evidence="4">JCM 13006</strain>
    </source>
</reference>
<dbReference type="PANTHER" id="PTHR33744:SF1">
    <property type="entry name" value="DNA-BINDING TRANSCRIPTIONAL ACTIVATOR ADER"/>
    <property type="match status" value="1"/>
</dbReference>
<dbReference type="InterPro" id="IPR025736">
    <property type="entry name" value="PucR_C-HTH_dom"/>
</dbReference>
<dbReference type="Pfam" id="PF13556">
    <property type="entry name" value="HTH_30"/>
    <property type="match status" value="1"/>
</dbReference>
<comment type="caution">
    <text evidence="3">The sequence shown here is derived from an EMBL/GenBank/DDBJ whole genome shotgun (WGS) entry which is preliminary data.</text>
</comment>
<proteinExistence type="predicted"/>
<dbReference type="PANTHER" id="PTHR33744">
    <property type="entry name" value="CARBOHYDRATE DIACID REGULATOR"/>
    <property type="match status" value="1"/>
</dbReference>
<gene>
    <name evidence="3" type="ORF">GCM10023235_65210</name>
</gene>
<keyword evidence="4" id="KW-1185">Reference proteome</keyword>
<evidence type="ECO:0000313" key="3">
    <source>
        <dbReference type="EMBL" id="GAA4876488.1"/>
    </source>
</evidence>
<feature type="domain" description="PucR-like N-terminal" evidence="2">
    <location>
        <begin position="5"/>
        <end position="170"/>
    </location>
</feature>
<accession>A0ABP9EGX8</accession>
<dbReference type="InterPro" id="IPR051448">
    <property type="entry name" value="CdaR-like_regulators"/>
</dbReference>
<sequence length="383" mass="41521">MTGPWGNLPRNFAAELRPEQKTLAAEIIREIRAAVPEFSRPLAGKFGTGIQHGVETALAEFGDLVEGTAAPDPARLRVYRSLGRGELAEGRSLDALQAAYRIGARVAWRRYARVARRCGLNSEQLATLAEAVFAHIDEIAAAGVQGYVEARADRAGALGRSRHRLLALLLAGAPAEEIEQAATAADWPLPRRVACVALDAPTAERPRGERLPDPVLAALDQPEPHLLVPEPESYLDDIRVVQALAGRGAVVGPAVPLHQAADSLRWARLVRARLPLPPQQPVDCRDRLPDLLLLADPALVRLIAEHRLAPLAGLTAKQRERLAATLSAWLRTEHGTAPEVAARLGIHPQTARRRLHRVQELFGPALTSPDARFELEIALRAAL</sequence>
<evidence type="ECO:0000259" key="1">
    <source>
        <dbReference type="Pfam" id="PF13556"/>
    </source>
</evidence>
<feature type="domain" description="PucR C-terminal helix-turn-helix" evidence="1">
    <location>
        <begin position="322"/>
        <end position="381"/>
    </location>
</feature>
<evidence type="ECO:0000259" key="2">
    <source>
        <dbReference type="Pfam" id="PF25906"/>
    </source>
</evidence>
<dbReference type="Proteomes" id="UP001501752">
    <property type="component" value="Unassembled WGS sequence"/>
</dbReference>
<dbReference type="Pfam" id="PF25906">
    <property type="entry name" value="PucR-like_N"/>
    <property type="match status" value="1"/>
</dbReference>
<name>A0ABP9EGX8_9ACTN</name>
<evidence type="ECO:0000313" key="4">
    <source>
        <dbReference type="Proteomes" id="UP001501752"/>
    </source>
</evidence>
<dbReference type="RefSeq" id="WP_345700489.1">
    <property type="nucleotide sequence ID" value="NZ_BAABIS010000001.1"/>
</dbReference>
<dbReference type="Gene3D" id="1.10.10.2840">
    <property type="entry name" value="PucR C-terminal helix-turn-helix domain"/>
    <property type="match status" value="1"/>
</dbReference>
<organism evidence="3 4">
    <name type="scientific">Kitasatospora terrestris</name>
    <dbReference type="NCBI Taxonomy" id="258051"/>
    <lineage>
        <taxon>Bacteria</taxon>
        <taxon>Bacillati</taxon>
        <taxon>Actinomycetota</taxon>
        <taxon>Actinomycetes</taxon>
        <taxon>Kitasatosporales</taxon>
        <taxon>Streptomycetaceae</taxon>
        <taxon>Kitasatospora</taxon>
    </lineage>
</organism>
<dbReference type="InterPro" id="IPR058663">
    <property type="entry name" value="PucR-like_N"/>
</dbReference>
<protein>
    <submittedName>
        <fullName evidence="3">Helix-turn-helix domain-containing protein</fullName>
    </submittedName>
</protein>
<dbReference type="InterPro" id="IPR042070">
    <property type="entry name" value="PucR_C-HTH_sf"/>
</dbReference>